<dbReference type="SUPFAM" id="SSF47413">
    <property type="entry name" value="lambda repressor-like DNA-binding domains"/>
    <property type="match status" value="1"/>
</dbReference>
<dbReference type="PROSITE" id="PS50943">
    <property type="entry name" value="HTH_CROC1"/>
    <property type="match status" value="1"/>
</dbReference>
<dbReference type="CDD" id="cd00093">
    <property type="entry name" value="HTH_XRE"/>
    <property type="match status" value="1"/>
</dbReference>
<dbReference type="Proteomes" id="UP000612585">
    <property type="component" value="Unassembled WGS sequence"/>
</dbReference>
<evidence type="ECO:0000259" key="1">
    <source>
        <dbReference type="PROSITE" id="PS50943"/>
    </source>
</evidence>
<accession>A0A8J3ZHA1</accession>
<evidence type="ECO:0000313" key="3">
    <source>
        <dbReference type="Proteomes" id="UP000612585"/>
    </source>
</evidence>
<name>A0A8J3ZHA1_9ACTN</name>
<organism evidence="2 3">
    <name type="scientific">Virgisporangium aurantiacum</name>
    <dbReference type="NCBI Taxonomy" id="175570"/>
    <lineage>
        <taxon>Bacteria</taxon>
        <taxon>Bacillati</taxon>
        <taxon>Actinomycetota</taxon>
        <taxon>Actinomycetes</taxon>
        <taxon>Micromonosporales</taxon>
        <taxon>Micromonosporaceae</taxon>
        <taxon>Virgisporangium</taxon>
    </lineage>
</organism>
<dbReference type="EMBL" id="BOPG01000067">
    <property type="protein sequence ID" value="GIJ61565.1"/>
    <property type="molecule type" value="Genomic_DNA"/>
</dbReference>
<keyword evidence="3" id="KW-1185">Reference proteome</keyword>
<dbReference type="Gene3D" id="1.10.260.40">
    <property type="entry name" value="lambda repressor-like DNA-binding domains"/>
    <property type="match status" value="1"/>
</dbReference>
<comment type="caution">
    <text evidence="2">The sequence shown here is derived from an EMBL/GenBank/DDBJ whole genome shotgun (WGS) entry which is preliminary data.</text>
</comment>
<dbReference type="InterPro" id="IPR001387">
    <property type="entry name" value="Cro/C1-type_HTH"/>
</dbReference>
<dbReference type="AlphaFoldDB" id="A0A8J3ZHA1"/>
<gene>
    <name evidence="2" type="ORF">Vau01_090810</name>
</gene>
<feature type="domain" description="HTH cro/C1-type" evidence="1">
    <location>
        <begin position="18"/>
        <end position="79"/>
    </location>
</feature>
<dbReference type="InterPro" id="IPR010982">
    <property type="entry name" value="Lambda_DNA-bd_dom_sf"/>
</dbReference>
<evidence type="ECO:0000313" key="2">
    <source>
        <dbReference type="EMBL" id="GIJ61565.1"/>
    </source>
</evidence>
<dbReference type="GO" id="GO:0003677">
    <property type="term" value="F:DNA binding"/>
    <property type="evidence" value="ECO:0007669"/>
    <property type="project" value="InterPro"/>
</dbReference>
<reference evidence="2" key="1">
    <citation type="submission" date="2021-01" db="EMBL/GenBank/DDBJ databases">
        <title>Whole genome shotgun sequence of Virgisporangium aurantiacum NBRC 16421.</title>
        <authorList>
            <person name="Komaki H."/>
            <person name="Tamura T."/>
        </authorList>
    </citation>
    <scope>NUCLEOTIDE SEQUENCE</scope>
    <source>
        <strain evidence="2">NBRC 16421</strain>
    </source>
</reference>
<sequence>MATSSQVSIDGESLGARLARLRVARGRTQLRMAELLCAASGTATVTRHEVSRWEREHRVPNAYWLRWLAVVLEVPLGELEQAAAVARGGRSAGRRAEPAVPADDWRYWPEVSAPGGGREWTLAELRRLDDLMGGADLSPLVNHVLQVAGARRDPGPGGLAAVAGLAQLAGWVNGDGGHDAAARAAHRLGLRAARAADDPALVGHLLGSAAQVTADPARAVALARAGAVESARAAPAGARALALQRVAYAAARAGDARGCERAIAAADRQYGRRDPADEPPWLYWLTDSEYAALSGRCYAVLHRPQLAVPLLSHGLAGIRQPRPVALYTTWLAEAHLDAGAPERAAELAIEALPAAVRSGSVRAAARVRSLHSRLAALPRSVVDRYLRVATEGLSYLADVTGSAAAVAAGSG</sequence>
<protein>
    <recommendedName>
        <fullName evidence="1">HTH cro/C1-type domain-containing protein</fullName>
    </recommendedName>
</protein>
<proteinExistence type="predicted"/>